<sequence>MRIDKEDSSSIGRFQYLYFEGSNGSGRGSRGNKSESFSLNPVYYITTAFRCCGQEFSTIVKGRSYTGLVCGCSEYQMFSPPPYP</sequence>
<reference evidence="1" key="1">
    <citation type="submission" date="2020-08" db="EMBL/GenBank/DDBJ databases">
        <title>Multicomponent nature underlies the extraordinary mechanical properties of spider dragline silk.</title>
        <authorList>
            <person name="Kono N."/>
            <person name="Nakamura H."/>
            <person name="Mori M."/>
            <person name="Yoshida Y."/>
            <person name="Ohtoshi R."/>
            <person name="Malay A.D."/>
            <person name="Moran D.A.P."/>
            <person name="Tomita M."/>
            <person name="Numata K."/>
            <person name="Arakawa K."/>
        </authorList>
    </citation>
    <scope>NUCLEOTIDE SEQUENCE</scope>
</reference>
<accession>A0A8X6M8Y6</accession>
<organism evidence="1 2">
    <name type="scientific">Trichonephila inaurata madagascariensis</name>
    <dbReference type="NCBI Taxonomy" id="2747483"/>
    <lineage>
        <taxon>Eukaryota</taxon>
        <taxon>Metazoa</taxon>
        <taxon>Ecdysozoa</taxon>
        <taxon>Arthropoda</taxon>
        <taxon>Chelicerata</taxon>
        <taxon>Arachnida</taxon>
        <taxon>Araneae</taxon>
        <taxon>Araneomorphae</taxon>
        <taxon>Entelegynae</taxon>
        <taxon>Araneoidea</taxon>
        <taxon>Nephilidae</taxon>
        <taxon>Trichonephila</taxon>
        <taxon>Trichonephila inaurata</taxon>
    </lineage>
</organism>
<dbReference type="Proteomes" id="UP000886998">
    <property type="component" value="Unassembled WGS sequence"/>
</dbReference>
<comment type="caution">
    <text evidence="1">The sequence shown here is derived from an EMBL/GenBank/DDBJ whole genome shotgun (WGS) entry which is preliminary data.</text>
</comment>
<dbReference type="AlphaFoldDB" id="A0A8X6M8Y6"/>
<protein>
    <submittedName>
        <fullName evidence="1">Uncharacterized protein</fullName>
    </submittedName>
</protein>
<name>A0A8X6M8Y6_9ARAC</name>
<dbReference type="EMBL" id="BMAV01024737">
    <property type="protein sequence ID" value="GFS35673.1"/>
    <property type="molecule type" value="Genomic_DNA"/>
</dbReference>
<gene>
    <name evidence="1" type="ORF">TNIN_301491</name>
</gene>
<evidence type="ECO:0000313" key="1">
    <source>
        <dbReference type="EMBL" id="GFS35673.1"/>
    </source>
</evidence>
<evidence type="ECO:0000313" key="2">
    <source>
        <dbReference type="Proteomes" id="UP000886998"/>
    </source>
</evidence>
<keyword evidence="2" id="KW-1185">Reference proteome</keyword>
<proteinExistence type="predicted"/>